<reference evidence="4 7" key="1">
    <citation type="journal article" date="2015" name="Parasit. Vectors">
        <title>Draft genome of the scabies mite.</title>
        <authorList>
            <person name="Rider S.D.Jr."/>
            <person name="Morgan M.S."/>
            <person name="Arlian L.G."/>
        </authorList>
    </citation>
    <scope>NUCLEOTIDE SEQUENCE [LARGE SCALE GENOMIC DNA]</scope>
    <source>
        <strain evidence="4">Arlian Lab</strain>
    </source>
</reference>
<keyword evidence="2" id="KW-0819">tRNA processing</keyword>
<dbReference type="EMBL" id="WVUK01000061">
    <property type="protein sequence ID" value="KAF7491092.1"/>
    <property type="molecule type" value="Genomic_DNA"/>
</dbReference>
<evidence type="ECO:0000313" key="7">
    <source>
        <dbReference type="Proteomes" id="UP000616769"/>
    </source>
</evidence>
<evidence type="ECO:0000313" key="6">
    <source>
        <dbReference type="Proteomes" id="UP000070412"/>
    </source>
</evidence>
<keyword evidence="6" id="KW-1185">Reference proteome</keyword>
<dbReference type="Gene3D" id="3.30.70.3250">
    <property type="entry name" value="Ribonuclease P, Pop5 subunit"/>
    <property type="match status" value="1"/>
</dbReference>
<comment type="similarity">
    <text evidence="1">Belongs to the eukaryotic/archaeal RNase P protein component 2 family.</text>
</comment>
<reference evidence="6" key="2">
    <citation type="journal article" date="2020" name="PLoS Negl. Trop. Dis.">
        <title>High-quality nuclear genome for Sarcoptes scabiei-A critical resource for a neglected parasite.</title>
        <authorList>
            <person name="Korhonen P.K."/>
            <person name="Gasser R.B."/>
            <person name="Ma G."/>
            <person name="Wang T."/>
            <person name="Stroehlein A.J."/>
            <person name="Young N.D."/>
            <person name="Ang C.S."/>
            <person name="Fernando D.D."/>
            <person name="Lu H.C."/>
            <person name="Taylor S."/>
            <person name="Reynolds S.L."/>
            <person name="Mofiz E."/>
            <person name="Najaraj S.H."/>
            <person name="Gowda H."/>
            <person name="Madugundu A."/>
            <person name="Renuse S."/>
            <person name="Holt D."/>
            <person name="Pandey A."/>
            <person name="Papenfuss A.T."/>
            <person name="Fischer K."/>
        </authorList>
    </citation>
    <scope>NUCLEOTIDE SEQUENCE [LARGE SCALE GENOMIC DNA]</scope>
</reference>
<dbReference type="InterPro" id="IPR002759">
    <property type="entry name" value="Pop5/Rpp14/Rnp2-like"/>
</dbReference>
<organism evidence="4 7">
    <name type="scientific">Sarcoptes scabiei</name>
    <name type="common">Itch mite</name>
    <name type="synonym">Acarus scabiei</name>
    <dbReference type="NCBI Taxonomy" id="52283"/>
    <lineage>
        <taxon>Eukaryota</taxon>
        <taxon>Metazoa</taxon>
        <taxon>Ecdysozoa</taxon>
        <taxon>Arthropoda</taxon>
        <taxon>Chelicerata</taxon>
        <taxon>Arachnida</taxon>
        <taxon>Acari</taxon>
        <taxon>Acariformes</taxon>
        <taxon>Sarcoptiformes</taxon>
        <taxon>Astigmata</taxon>
        <taxon>Psoroptidia</taxon>
        <taxon>Sarcoptoidea</taxon>
        <taxon>Sarcoptidae</taxon>
        <taxon>Sarcoptinae</taxon>
        <taxon>Sarcoptes</taxon>
    </lineage>
</organism>
<dbReference type="SUPFAM" id="SSF160350">
    <property type="entry name" value="Rnp2-like"/>
    <property type="match status" value="1"/>
</dbReference>
<dbReference type="PANTHER" id="PTHR48414">
    <property type="entry name" value="POP5 HOMOLOG, RIBONUCLEASE P_MRP SUBUNIT"/>
    <property type="match status" value="1"/>
</dbReference>
<dbReference type="OrthoDB" id="277888at2759"/>
<gene>
    <name evidence="4" type="ORF">QR98_0038270</name>
    <name evidence="3" type="ORF">SSS_1760</name>
</gene>
<dbReference type="GO" id="GO:0030677">
    <property type="term" value="C:ribonuclease P complex"/>
    <property type="evidence" value="ECO:0007669"/>
    <property type="project" value="InterPro"/>
</dbReference>
<dbReference type="InterPro" id="IPR038085">
    <property type="entry name" value="Rnp2-like_sf"/>
</dbReference>
<dbReference type="EMBL" id="JXLN01010235">
    <property type="protein sequence ID" value="KPM05365.1"/>
    <property type="molecule type" value="Genomic_DNA"/>
</dbReference>
<evidence type="ECO:0000256" key="2">
    <source>
        <dbReference type="ARBA" id="ARBA00022694"/>
    </source>
</evidence>
<proteinExistence type="inferred from homology"/>
<evidence type="ECO:0000256" key="1">
    <source>
        <dbReference type="ARBA" id="ARBA00010800"/>
    </source>
</evidence>
<sequence length="158" mass="18426">MPPIKRRYILFKLKRFDHKNDCKFTEIDILKTVREKISCLFGDVGYSKVFFNFHLKKYDSITCTGVFAIKRDCYRLILTTLPLIETIASNNVRIDILKVTGTLRGCLRALQGYHGKMIANYKKLIRERNKNEEKTLLTRDQIDDGVQSVVDHLKAIKN</sequence>
<dbReference type="VEuPathDB" id="VectorBase:SSCA002461"/>
<dbReference type="OMA" id="SLQGYHG"/>
<reference evidence="5" key="4">
    <citation type="submission" date="2022-06" db="UniProtKB">
        <authorList>
            <consortium name="EnsemblMetazoa"/>
        </authorList>
    </citation>
    <scope>IDENTIFICATION</scope>
</reference>
<name>A0A132A415_SARSC</name>
<dbReference type="GO" id="GO:0001682">
    <property type="term" value="P:tRNA 5'-leader removal"/>
    <property type="evidence" value="ECO:0007669"/>
    <property type="project" value="InterPro"/>
</dbReference>
<dbReference type="PANTHER" id="PTHR48414:SF1">
    <property type="entry name" value="POP5 HOMOLOG, RIBONUCLEASE P_MRP SUBUNIT"/>
    <property type="match status" value="1"/>
</dbReference>
<evidence type="ECO:0000313" key="3">
    <source>
        <dbReference type="EMBL" id="KAF7491092.1"/>
    </source>
</evidence>
<dbReference type="Pfam" id="PF01900">
    <property type="entry name" value="RNase_P_Rpp14"/>
    <property type="match status" value="1"/>
</dbReference>
<protein>
    <submittedName>
        <fullName evidence="4 5">Ribonuclease P</fullName>
    </submittedName>
</protein>
<evidence type="ECO:0000313" key="4">
    <source>
        <dbReference type="EMBL" id="KPM05365.1"/>
    </source>
</evidence>
<reference evidence="3" key="3">
    <citation type="submission" date="2020-01" db="EMBL/GenBank/DDBJ databases">
        <authorList>
            <person name="Korhonen P.K.K."/>
            <person name="Guangxu M.G."/>
            <person name="Wang T.W."/>
            <person name="Stroehlein A.J.S."/>
            <person name="Young N.D."/>
            <person name="Ang C.-S.A."/>
            <person name="Fernando D.W.F."/>
            <person name="Lu H.L."/>
            <person name="Taylor S.T."/>
            <person name="Ehtesham M.E.M."/>
            <person name="Najaraj S.H.N."/>
            <person name="Harsha G.H.G."/>
            <person name="Madugundu A.M."/>
            <person name="Renuse S.R."/>
            <person name="Holt D.H."/>
            <person name="Pandey A.P."/>
            <person name="Papenfuss A.P."/>
            <person name="Gasser R.B.G."/>
            <person name="Fischer K.F."/>
        </authorList>
    </citation>
    <scope>NUCLEOTIDE SEQUENCE</scope>
    <source>
        <strain evidence="3">SSS_KF_BRIS2020</strain>
    </source>
</reference>
<evidence type="ECO:0000313" key="5">
    <source>
        <dbReference type="EnsemblMetazoa" id="KAF7491092.1"/>
    </source>
</evidence>
<dbReference type="EnsemblMetazoa" id="SSS_1760s_mrna">
    <property type="protein sequence ID" value="KAF7491092.1"/>
    <property type="gene ID" value="SSS_1760"/>
</dbReference>
<accession>A0A132A415</accession>
<dbReference type="Proteomes" id="UP000616769">
    <property type="component" value="Unassembled WGS sequence"/>
</dbReference>
<dbReference type="Proteomes" id="UP000070412">
    <property type="component" value="Unassembled WGS sequence"/>
</dbReference>
<dbReference type="AlphaFoldDB" id="A0A132A415"/>